<comment type="similarity">
    <text evidence="1">Belongs to the peptidase C48 family.</text>
</comment>
<dbReference type="SMART" id="SM00367">
    <property type="entry name" value="LRR_CC"/>
    <property type="match status" value="7"/>
</dbReference>
<protein>
    <recommendedName>
        <fullName evidence="4">Neprosin PEP catalytic domain-containing protein</fullName>
    </recommendedName>
</protein>
<comment type="caution">
    <text evidence="5">The sequence shown here is derived from an EMBL/GenBank/DDBJ whole genome shotgun (WGS) entry which is preliminary data.</text>
</comment>
<organism evidence="5 6">
    <name type="scientific">Brassica cretica</name>
    <name type="common">Mustard</name>
    <dbReference type="NCBI Taxonomy" id="69181"/>
    <lineage>
        <taxon>Eukaryota</taxon>
        <taxon>Viridiplantae</taxon>
        <taxon>Streptophyta</taxon>
        <taxon>Embryophyta</taxon>
        <taxon>Tracheophyta</taxon>
        <taxon>Spermatophyta</taxon>
        <taxon>Magnoliopsida</taxon>
        <taxon>eudicotyledons</taxon>
        <taxon>Gunneridae</taxon>
        <taxon>Pentapetalae</taxon>
        <taxon>rosids</taxon>
        <taxon>malvids</taxon>
        <taxon>Brassicales</taxon>
        <taxon>Brassicaceae</taxon>
        <taxon>Brassiceae</taxon>
        <taxon>Brassica</taxon>
    </lineage>
</organism>
<dbReference type="Pfam" id="PF03080">
    <property type="entry name" value="Neprosin"/>
    <property type="match status" value="1"/>
</dbReference>
<dbReference type="GO" id="GO:0019005">
    <property type="term" value="C:SCF ubiquitin ligase complex"/>
    <property type="evidence" value="ECO:0007669"/>
    <property type="project" value="TreeGrafter"/>
</dbReference>
<evidence type="ECO:0000313" key="5">
    <source>
        <dbReference type="EMBL" id="KAF2552406.1"/>
    </source>
</evidence>
<dbReference type="AlphaFoldDB" id="A0A8S9H5L0"/>
<dbReference type="PROSITE" id="PS52045">
    <property type="entry name" value="NEPROSIN_PEP_CD"/>
    <property type="match status" value="1"/>
</dbReference>
<gene>
    <name evidence="5" type="ORF">F2Q68_00036661</name>
</gene>
<dbReference type="InterPro" id="IPR038765">
    <property type="entry name" value="Papain-like_cys_pep_sf"/>
</dbReference>
<reference evidence="5" key="1">
    <citation type="submission" date="2019-12" db="EMBL/GenBank/DDBJ databases">
        <title>Genome sequencing and annotation of Brassica cretica.</title>
        <authorList>
            <person name="Studholme D.J."/>
            <person name="Sarris P.F."/>
        </authorList>
    </citation>
    <scope>NUCLEOTIDE SEQUENCE</scope>
    <source>
        <strain evidence="5">PFS-001/15</strain>
        <tissue evidence="5">Leaf</tissue>
    </source>
</reference>
<dbReference type="GO" id="GO:0031146">
    <property type="term" value="P:SCF-dependent proteasomal ubiquitin-dependent protein catabolic process"/>
    <property type="evidence" value="ECO:0007669"/>
    <property type="project" value="TreeGrafter"/>
</dbReference>
<name>A0A8S9H5L0_BRACR</name>
<dbReference type="Pfam" id="PF25372">
    <property type="entry name" value="DUF7885"/>
    <property type="match status" value="1"/>
</dbReference>
<dbReference type="Pfam" id="PF02902">
    <property type="entry name" value="Peptidase_C48"/>
    <property type="match status" value="1"/>
</dbReference>
<dbReference type="InterPro" id="IPR057207">
    <property type="entry name" value="FBXL15_LRR"/>
</dbReference>
<feature type="domain" description="Neprosin PEP catalytic" evidence="4">
    <location>
        <begin position="1"/>
        <end position="118"/>
    </location>
</feature>
<dbReference type="PANTHER" id="PTHR13318">
    <property type="entry name" value="PARTNER OF PAIRED, ISOFORM B-RELATED"/>
    <property type="match status" value="1"/>
</dbReference>
<dbReference type="Gene3D" id="3.80.10.10">
    <property type="entry name" value="Ribonuclease Inhibitor"/>
    <property type="match status" value="2"/>
</dbReference>
<proteinExistence type="inferred from homology"/>
<evidence type="ECO:0000313" key="6">
    <source>
        <dbReference type="Proteomes" id="UP000712281"/>
    </source>
</evidence>
<dbReference type="GO" id="GO:0008234">
    <property type="term" value="F:cysteine-type peptidase activity"/>
    <property type="evidence" value="ECO:0007669"/>
    <property type="project" value="InterPro"/>
</dbReference>
<dbReference type="InterPro" id="IPR032675">
    <property type="entry name" value="LRR_dom_sf"/>
</dbReference>
<dbReference type="InterPro" id="IPR004314">
    <property type="entry name" value="Neprosin"/>
</dbReference>
<evidence type="ECO:0000256" key="3">
    <source>
        <dbReference type="ARBA" id="ARBA00022801"/>
    </source>
</evidence>
<dbReference type="InterPro" id="IPR003653">
    <property type="entry name" value="Peptidase_C48_C"/>
</dbReference>
<sequence>MGLTVVPIGYWPVELFTTLSAHASKVQWGGEVLYMNSTGLSNITQMGSGAFPGKGFRKAAYVCNMQIAEKNRSLLPPLDFQLGATQPDSYTAAKTHSRGPSGCGDHFYYGGPGPLRSSSFRSDPLAILFLFLGVYVITNDSVRSIALLPKLEVLDMVSCPLIDDAWLQYLEKWLSFTTRNICDNIKLLKHLKTLWIDGARVSDSSLLTLTSSCRALPELGVSRCVGVTDGGMGLARNCSNLKALNLACCGFATDAAISAVVQSCLNLDVTPSVFESSILLTGLSNEYISKCSHLLRLKLGLCANVSDKGIFHIGSKCSKLLELDLYRCAGFGDDGLAAISRGCKSLNRLILSYCSELTDAGVEKIHLSHLELRGIKNITGFWAVAYLSRNLRQEMDAVMFIWRVNTTLKRWAPSRVAFLNAMFCLQIDAAYNKFFPNKKAYELPDFLLGYGRGELPSHGRTDQVWGVDVDHLYFLLFVNGNHWVTVCINIIEKKVEVFDCGGRKNRQYVEKFAAMIHRIVKAVAPPERQKHLLLASYSIVDVPMKMILNKFCCDYGAYALKHLECHLLGIDFSLLDDEIIMGCIQKIDVDLWEAAHDPIYVEAMTRYVPSPWEREEVFDLGD</sequence>
<keyword evidence="3" id="KW-0378">Hydrolase</keyword>
<dbReference type="PANTHER" id="PTHR13318:SF272">
    <property type="entry name" value="OS12G0552700 PROTEIN"/>
    <property type="match status" value="1"/>
</dbReference>
<evidence type="ECO:0000259" key="4">
    <source>
        <dbReference type="PROSITE" id="PS52045"/>
    </source>
</evidence>
<dbReference type="Proteomes" id="UP000712281">
    <property type="component" value="Unassembled WGS sequence"/>
</dbReference>
<dbReference type="InterPro" id="IPR006553">
    <property type="entry name" value="Leu-rich_rpt_Cys-con_subtyp"/>
</dbReference>
<dbReference type="Gene3D" id="3.40.395.10">
    <property type="entry name" value="Adenoviral Proteinase, Chain A"/>
    <property type="match status" value="1"/>
</dbReference>
<dbReference type="EMBL" id="QGKW02001988">
    <property type="protein sequence ID" value="KAF2552406.1"/>
    <property type="molecule type" value="Genomic_DNA"/>
</dbReference>
<evidence type="ECO:0000256" key="2">
    <source>
        <dbReference type="ARBA" id="ARBA00022670"/>
    </source>
</evidence>
<accession>A0A8S9H5L0</accession>
<dbReference type="SUPFAM" id="SSF52047">
    <property type="entry name" value="RNI-like"/>
    <property type="match status" value="1"/>
</dbReference>
<dbReference type="SUPFAM" id="SSF54001">
    <property type="entry name" value="Cysteine proteinases"/>
    <property type="match status" value="1"/>
</dbReference>
<keyword evidence="2" id="KW-0645">Protease</keyword>
<evidence type="ECO:0000256" key="1">
    <source>
        <dbReference type="ARBA" id="ARBA00005234"/>
    </source>
</evidence>